<dbReference type="InterPro" id="IPR011712">
    <property type="entry name" value="Sig_transdc_His_kin_sub3_dim/P"/>
</dbReference>
<evidence type="ECO:0000256" key="1">
    <source>
        <dbReference type="ARBA" id="ARBA00022679"/>
    </source>
</evidence>
<sequence length="512" mass="53044">MAQRDDPDLPVPRVPDGEPRPSFPDVPRLELDQLLAQLVDRASSSVLHRTAEAAGDLVGARRAGRQVAEPGGTGRRSSGPPQRQHGGGLEVPVQVRGAPIGTRHLEDSDHGSTTTEDQELVQALASTAGTAIQGARLYESARRRVEWLQVSAAITRQLLSGSTSGAEALDLLARGCRDVVGADVVAVLRPGAKGSGVRQLGVDVLVAPGEGARAARSVPLAGTVLGRVFEGGAPESLVGGALEEESGALPWTGVQMGAVIAVPLVGAGDVRGVLCAARRPGRPGFSVTDTEMAGGFANQAAVAIELAEARADQQRAAVLDERERIATGLQDTVVQRLFGIGLAMQGVLAELGDGRAAGRLRAIVDEVDATIDHVRSTVFPSSTESAPVDPLDRVLDAVAEAGGVLGFEPDVRFSGLRSGRVAADLAEDVAAVVRGALLDVAGRGRSTTAVVDVVEDRDGLVVHVRDDDARAPDGPGAAGVDLRDRARRHGGTFTVSAATPHGVSQYWWVPRP</sequence>
<comment type="caution">
    <text evidence="6">The sequence shown here is derived from an EMBL/GenBank/DDBJ whole genome shotgun (WGS) entry which is preliminary data.</text>
</comment>
<keyword evidence="1" id="KW-0808">Transferase</keyword>
<dbReference type="Gene3D" id="1.20.5.1930">
    <property type="match status" value="1"/>
</dbReference>
<dbReference type="Pfam" id="PF07730">
    <property type="entry name" value="HisKA_3"/>
    <property type="match status" value="1"/>
</dbReference>
<keyword evidence="3" id="KW-0902">Two-component regulatory system</keyword>
<keyword evidence="2" id="KW-0418">Kinase</keyword>
<dbReference type="Pfam" id="PF01590">
    <property type="entry name" value="GAF"/>
    <property type="match status" value="1"/>
</dbReference>
<dbReference type="InterPro" id="IPR050482">
    <property type="entry name" value="Sensor_HK_TwoCompSys"/>
</dbReference>
<proteinExistence type="predicted"/>
<evidence type="ECO:0000313" key="7">
    <source>
        <dbReference type="Proteomes" id="UP001373496"/>
    </source>
</evidence>
<dbReference type="Gene3D" id="3.30.450.40">
    <property type="match status" value="2"/>
</dbReference>
<dbReference type="SMART" id="SM00065">
    <property type="entry name" value="GAF"/>
    <property type="match status" value="1"/>
</dbReference>
<dbReference type="PANTHER" id="PTHR24421:SF56">
    <property type="entry name" value="OXYGEN SENSOR HISTIDINE KINASE RESPONSE REGULATOR DOST"/>
    <property type="match status" value="1"/>
</dbReference>
<dbReference type="Gene3D" id="3.30.565.10">
    <property type="entry name" value="Histidine kinase-like ATPase, C-terminal domain"/>
    <property type="match status" value="1"/>
</dbReference>
<evidence type="ECO:0000259" key="5">
    <source>
        <dbReference type="SMART" id="SM00065"/>
    </source>
</evidence>
<dbReference type="EMBL" id="JBAPLV010000030">
    <property type="protein sequence ID" value="MEI4280876.1"/>
    <property type="molecule type" value="Genomic_DNA"/>
</dbReference>
<accession>A0ABU8EDD8</accession>
<gene>
    <name evidence="6" type="ORF">UXQ13_20540</name>
</gene>
<feature type="region of interest" description="Disordered" evidence="4">
    <location>
        <begin position="1"/>
        <end position="28"/>
    </location>
</feature>
<dbReference type="InterPro" id="IPR029016">
    <property type="entry name" value="GAF-like_dom_sf"/>
</dbReference>
<evidence type="ECO:0000256" key="3">
    <source>
        <dbReference type="ARBA" id="ARBA00023012"/>
    </source>
</evidence>
<evidence type="ECO:0000313" key="6">
    <source>
        <dbReference type="EMBL" id="MEI4280876.1"/>
    </source>
</evidence>
<protein>
    <submittedName>
        <fullName evidence="6">GAF domain-containing protein</fullName>
    </submittedName>
</protein>
<dbReference type="InterPro" id="IPR036890">
    <property type="entry name" value="HATPase_C_sf"/>
</dbReference>
<name>A0ABU8EDD8_9ACTN</name>
<evidence type="ECO:0000256" key="4">
    <source>
        <dbReference type="SAM" id="MobiDB-lite"/>
    </source>
</evidence>
<feature type="region of interest" description="Disordered" evidence="4">
    <location>
        <begin position="57"/>
        <end position="92"/>
    </location>
</feature>
<organism evidence="6 7">
    <name type="scientific">Klenkia terrae</name>
    <dbReference type="NCBI Taxonomy" id="1052259"/>
    <lineage>
        <taxon>Bacteria</taxon>
        <taxon>Bacillati</taxon>
        <taxon>Actinomycetota</taxon>
        <taxon>Actinomycetes</taxon>
        <taxon>Geodermatophilales</taxon>
        <taxon>Geodermatophilaceae</taxon>
        <taxon>Klenkia</taxon>
    </lineage>
</organism>
<reference evidence="6 7" key="1">
    <citation type="submission" date="2024-03" db="EMBL/GenBank/DDBJ databases">
        <title>Draft genome sequence of Klenkia terrae.</title>
        <authorList>
            <person name="Duangmal K."/>
            <person name="Chantavorakit T."/>
        </authorList>
    </citation>
    <scope>NUCLEOTIDE SEQUENCE [LARGE SCALE GENOMIC DNA]</scope>
    <source>
        <strain evidence="6 7">JCM 17786</strain>
    </source>
</reference>
<dbReference type="SUPFAM" id="SSF55781">
    <property type="entry name" value="GAF domain-like"/>
    <property type="match status" value="2"/>
</dbReference>
<evidence type="ECO:0000256" key="2">
    <source>
        <dbReference type="ARBA" id="ARBA00022777"/>
    </source>
</evidence>
<feature type="domain" description="GAF" evidence="5">
    <location>
        <begin position="164"/>
        <end position="314"/>
    </location>
</feature>
<dbReference type="Proteomes" id="UP001373496">
    <property type="component" value="Unassembled WGS sequence"/>
</dbReference>
<dbReference type="PANTHER" id="PTHR24421">
    <property type="entry name" value="NITRATE/NITRITE SENSOR PROTEIN NARX-RELATED"/>
    <property type="match status" value="1"/>
</dbReference>
<dbReference type="RefSeq" id="WP_225236159.1">
    <property type="nucleotide sequence ID" value="NZ_JBAPLV010000030.1"/>
</dbReference>
<keyword evidence="7" id="KW-1185">Reference proteome</keyword>
<dbReference type="InterPro" id="IPR003018">
    <property type="entry name" value="GAF"/>
</dbReference>